<comment type="subcellular location">
    <subcellularLocation>
        <location evidence="1">Membrane</location>
        <topology evidence="1">Multi-pass membrane protein</topology>
    </subcellularLocation>
</comment>
<dbReference type="KEGG" id="hsi:BOX17_07430"/>
<feature type="region of interest" description="Disordered" evidence="5">
    <location>
        <begin position="433"/>
        <end position="454"/>
    </location>
</feature>
<keyword evidence="4 6" id="KW-0472">Membrane</keyword>
<dbReference type="GO" id="GO:0016020">
    <property type="term" value="C:membrane"/>
    <property type="evidence" value="ECO:0007669"/>
    <property type="project" value="UniProtKB-SubCell"/>
</dbReference>
<evidence type="ECO:0000256" key="3">
    <source>
        <dbReference type="ARBA" id="ARBA00022989"/>
    </source>
</evidence>
<keyword evidence="2 6" id="KW-0812">Transmembrane</keyword>
<evidence type="ECO:0000313" key="7">
    <source>
        <dbReference type="EMBL" id="APE30796.1"/>
    </source>
</evidence>
<dbReference type="PANTHER" id="PTHR11785:SF512">
    <property type="entry name" value="SOBREMESA, ISOFORM B"/>
    <property type="match status" value="1"/>
</dbReference>
<feature type="transmembrane region" description="Helical" evidence="6">
    <location>
        <begin position="154"/>
        <end position="176"/>
    </location>
</feature>
<dbReference type="EMBL" id="CP018139">
    <property type="protein sequence ID" value="APE30796.1"/>
    <property type="molecule type" value="Genomic_DNA"/>
</dbReference>
<dbReference type="Gene3D" id="1.20.1740.10">
    <property type="entry name" value="Amino acid/polyamine transporter I"/>
    <property type="match status" value="1"/>
</dbReference>
<feature type="transmembrane region" description="Helical" evidence="6">
    <location>
        <begin position="196"/>
        <end position="218"/>
    </location>
</feature>
<sequence>MDRLPEYQADSLSLTGAIALGTGVMIGAGIFALTGQMAEMTGELFPLAFLSAAMIVGFSAYSYVKLSNAYPSAGGIGMYLHKAYGPRLPTAFHALLMYFSMVIAQSFLARTFGSYTLELFDGVNRSLWVPSLGVGLLIAAFLINLSANKLIQGVASVLGGIKIGGIILFGVVGVLVADSLGIRATAEAPAPSVSGFLGATALGILAFKGFTTITNSGAEIRDPHRNVGRAIIVSIALCVVIYALVGLAVASNLSLAEIIATQDYSLAAAARPALGEAAVWFTVLLAMLATAGGIIASVFAVSRMLAMLTEMQLVPHRHFHMPGSIQKHTLVYTIVLGLLLTAFFDLSRIAALGIIFYLVMDIAIHWGVLRHLREEVKARPAILLTAIALDLVVLAGFLWVKATTDPLVLYVAAAAMAVILVAEYAFLARRPAQDNEHHTPSHDAKGSHRKEEGA</sequence>
<feature type="transmembrane region" description="Helical" evidence="6">
    <location>
        <begin position="350"/>
        <end position="369"/>
    </location>
</feature>
<dbReference type="OrthoDB" id="7065842at2"/>
<feature type="transmembrane region" description="Helical" evidence="6">
    <location>
        <begin position="128"/>
        <end position="147"/>
    </location>
</feature>
<dbReference type="Proteomes" id="UP000181985">
    <property type="component" value="Chromosome"/>
</dbReference>
<dbReference type="InterPro" id="IPR002293">
    <property type="entry name" value="AA/rel_permease1"/>
</dbReference>
<feature type="transmembrane region" description="Helical" evidence="6">
    <location>
        <begin position="44"/>
        <end position="64"/>
    </location>
</feature>
<dbReference type="AlphaFoldDB" id="A0A1J0VFH8"/>
<gene>
    <name evidence="7" type="ORF">BOX17_07430</name>
</gene>
<evidence type="ECO:0000256" key="6">
    <source>
        <dbReference type="SAM" id="Phobius"/>
    </source>
</evidence>
<dbReference type="PIRSF" id="PIRSF006060">
    <property type="entry name" value="AA_transporter"/>
    <property type="match status" value="1"/>
</dbReference>
<feature type="transmembrane region" description="Helical" evidence="6">
    <location>
        <begin position="88"/>
        <end position="108"/>
    </location>
</feature>
<reference evidence="8" key="1">
    <citation type="submission" date="2016-11" db="EMBL/GenBank/DDBJ databases">
        <title>Halolamina sediminis sp. nov., an extremely halophilic archaeon isolated from solar salt.</title>
        <authorList>
            <person name="Koh H.-W."/>
            <person name="Rani S."/>
            <person name="Park S.-J."/>
        </authorList>
    </citation>
    <scope>NUCLEOTIDE SEQUENCE [LARGE SCALE GENOMIC DNA]</scope>
    <source>
        <strain evidence="8">Hb3</strain>
    </source>
</reference>
<evidence type="ECO:0000313" key="8">
    <source>
        <dbReference type="Proteomes" id="UP000181985"/>
    </source>
</evidence>
<evidence type="ECO:0000256" key="5">
    <source>
        <dbReference type="SAM" id="MobiDB-lite"/>
    </source>
</evidence>
<feature type="transmembrane region" description="Helical" evidence="6">
    <location>
        <begin position="230"/>
        <end position="259"/>
    </location>
</feature>
<dbReference type="Pfam" id="PF13520">
    <property type="entry name" value="AA_permease_2"/>
    <property type="match status" value="1"/>
</dbReference>
<protein>
    <submittedName>
        <fullName evidence="7">Amino acid permease</fullName>
    </submittedName>
</protein>
<dbReference type="RefSeq" id="WP_071943219.1">
    <property type="nucleotide sequence ID" value="NZ_CP018139.1"/>
</dbReference>
<feature type="transmembrane region" description="Helical" evidence="6">
    <location>
        <begin position="327"/>
        <end position="344"/>
    </location>
</feature>
<dbReference type="PANTHER" id="PTHR11785">
    <property type="entry name" value="AMINO ACID TRANSPORTER"/>
    <property type="match status" value="1"/>
</dbReference>
<evidence type="ECO:0000256" key="4">
    <source>
        <dbReference type="ARBA" id="ARBA00023136"/>
    </source>
</evidence>
<accession>A0A1J0VFH8</accession>
<feature type="transmembrane region" description="Helical" evidence="6">
    <location>
        <begin position="12"/>
        <end position="32"/>
    </location>
</feature>
<dbReference type="InterPro" id="IPR050598">
    <property type="entry name" value="AminoAcid_Transporter"/>
</dbReference>
<feature type="transmembrane region" description="Helical" evidence="6">
    <location>
        <begin position="381"/>
        <end position="401"/>
    </location>
</feature>
<keyword evidence="8" id="KW-1185">Reference proteome</keyword>
<evidence type="ECO:0000256" key="1">
    <source>
        <dbReference type="ARBA" id="ARBA00004141"/>
    </source>
</evidence>
<feature type="transmembrane region" description="Helical" evidence="6">
    <location>
        <begin position="279"/>
        <end position="306"/>
    </location>
</feature>
<name>A0A1J0VFH8_9GAMM</name>
<evidence type="ECO:0000256" key="2">
    <source>
        <dbReference type="ARBA" id="ARBA00022692"/>
    </source>
</evidence>
<proteinExistence type="predicted"/>
<dbReference type="GO" id="GO:0015179">
    <property type="term" value="F:L-amino acid transmembrane transporter activity"/>
    <property type="evidence" value="ECO:0007669"/>
    <property type="project" value="TreeGrafter"/>
</dbReference>
<organism evidence="7 8">
    <name type="scientific">Halomonas aestuarii</name>
    <dbReference type="NCBI Taxonomy" id="1897729"/>
    <lineage>
        <taxon>Bacteria</taxon>
        <taxon>Pseudomonadati</taxon>
        <taxon>Pseudomonadota</taxon>
        <taxon>Gammaproteobacteria</taxon>
        <taxon>Oceanospirillales</taxon>
        <taxon>Halomonadaceae</taxon>
        <taxon>Halomonas</taxon>
    </lineage>
</organism>
<feature type="transmembrane region" description="Helical" evidence="6">
    <location>
        <begin position="407"/>
        <end position="427"/>
    </location>
</feature>
<keyword evidence="3 6" id="KW-1133">Transmembrane helix</keyword>